<dbReference type="EnsemblFungi" id="EJT72978">
    <property type="protein sequence ID" value="EJT72978"/>
    <property type="gene ID" value="GGTG_09829"/>
</dbReference>
<dbReference type="EMBL" id="GL385399">
    <property type="protein sequence ID" value="EJT72978.1"/>
    <property type="molecule type" value="Genomic_DNA"/>
</dbReference>
<keyword evidence="5 7" id="KW-0472">Membrane</keyword>
<dbReference type="SMART" id="SM00014">
    <property type="entry name" value="acidPPc"/>
    <property type="match status" value="1"/>
</dbReference>
<reference evidence="10" key="4">
    <citation type="journal article" date="2015" name="G3 (Bethesda)">
        <title>Genome sequences of three phytopathogenic species of the Magnaporthaceae family of fungi.</title>
        <authorList>
            <person name="Okagaki L.H."/>
            <person name="Nunes C.C."/>
            <person name="Sailsbery J."/>
            <person name="Clay B."/>
            <person name="Brown D."/>
            <person name="John T."/>
            <person name="Oh Y."/>
            <person name="Young N."/>
            <person name="Fitzgerald M."/>
            <person name="Haas B.J."/>
            <person name="Zeng Q."/>
            <person name="Young S."/>
            <person name="Adiconis X."/>
            <person name="Fan L."/>
            <person name="Levin J.Z."/>
            <person name="Mitchell T.K."/>
            <person name="Okubara P.A."/>
            <person name="Farman M.L."/>
            <person name="Kohn L.M."/>
            <person name="Birren B."/>
            <person name="Ma L.-J."/>
            <person name="Dean R.A."/>
        </authorList>
    </citation>
    <scope>NUCLEOTIDE SEQUENCE</scope>
    <source>
        <strain evidence="10">R3-111a-1</strain>
    </source>
</reference>
<evidence type="ECO:0000256" key="4">
    <source>
        <dbReference type="ARBA" id="ARBA00022989"/>
    </source>
</evidence>
<keyword evidence="4 7" id="KW-1133">Transmembrane helix</keyword>
<dbReference type="GO" id="GO:0016020">
    <property type="term" value="C:membrane"/>
    <property type="evidence" value="ECO:0007669"/>
    <property type="project" value="UniProtKB-SubCell"/>
</dbReference>
<dbReference type="GO" id="GO:0008195">
    <property type="term" value="F:phosphatidate phosphatase activity"/>
    <property type="evidence" value="ECO:0007669"/>
    <property type="project" value="TreeGrafter"/>
</dbReference>
<dbReference type="GO" id="GO:0006644">
    <property type="term" value="P:phospholipid metabolic process"/>
    <property type="evidence" value="ECO:0007669"/>
    <property type="project" value="InterPro"/>
</dbReference>
<gene>
    <name evidence="10" type="primary">20350287</name>
    <name evidence="9" type="ORF">GGTG_09829</name>
</gene>
<feature type="transmembrane region" description="Helical" evidence="7">
    <location>
        <begin position="248"/>
        <end position="266"/>
    </location>
</feature>
<evidence type="ECO:0000256" key="1">
    <source>
        <dbReference type="ARBA" id="ARBA00004141"/>
    </source>
</evidence>
<dbReference type="Pfam" id="PF01569">
    <property type="entry name" value="PAP2"/>
    <property type="match status" value="1"/>
</dbReference>
<sequence>MLLLGRGLFGHRSQPVEAYSMAKRPRFGLWLKHTWLDILTMALLGALGLGIYMLRPLPNRSFPVAYASGEPVYPQFAYPLRKEVIPIWLAALLASLVPILFFALMQIRVRSFWDFNNAVMGLLYSLITAAVFQVFIKWLIGGLRPHFLDICKPEPALQQGNGFHGLYYTREICTGDEKQINDALEAFPSGHTTAAFAGFVFLYLYLNAKLKVFSNYHPSLWKLALIYAPILGAVLIGGALTIDKFHNWYDILAGAAIGTTFAFSAYRMTYAAVWDWRYNHIPLSRVAPYDYGVGGIGSAELPTYAVATRKANWGDSDGATGALGTKEAGNNLGSHSPSAVAPPSADPHGSSVAGRGAAPPSHPPTGSTDGAFMQSRRPVGAPARDAGNMV</sequence>
<evidence type="ECO:0000259" key="8">
    <source>
        <dbReference type="SMART" id="SM00014"/>
    </source>
</evidence>
<evidence type="ECO:0000313" key="10">
    <source>
        <dbReference type="EnsemblFungi" id="EJT72978"/>
    </source>
</evidence>
<dbReference type="STRING" id="644352.J3P8J5"/>
<dbReference type="InterPro" id="IPR000326">
    <property type="entry name" value="PAP2/HPO"/>
</dbReference>
<feature type="transmembrane region" description="Helical" evidence="7">
    <location>
        <begin position="220"/>
        <end position="242"/>
    </location>
</feature>
<dbReference type="GO" id="GO:0046839">
    <property type="term" value="P:phospholipid dephosphorylation"/>
    <property type="evidence" value="ECO:0007669"/>
    <property type="project" value="TreeGrafter"/>
</dbReference>
<reference evidence="11" key="1">
    <citation type="submission" date="2010-07" db="EMBL/GenBank/DDBJ databases">
        <title>The genome sequence of Gaeumannomyces graminis var. tritici strain R3-111a-1.</title>
        <authorList>
            <consortium name="The Broad Institute Genome Sequencing Platform"/>
            <person name="Ma L.-J."/>
            <person name="Dead R."/>
            <person name="Young S."/>
            <person name="Zeng Q."/>
            <person name="Koehrsen M."/>
            <person name="Alvarado L."/>
            <person name="Berlin A."/>
            <person name="Chapman S.B."/>
            <person name="Chen Z."/>
            <person name="Freedman E."/>
            <person name="Gellesch M."/>
            <person name="Goldberg J."/>
            <person name="Griggs A."/>
            <person name="Gujja S."/>
            <person name="Heilman E.R."/>
            <person name="Heiman D."/>
            <person name="Hepburn T."/>
            <person name="Howarth C."/>
            <person name="Jen D."/>
            <person name="Larson L."/>
            <person name="Mehta T."/>
            <person name="Neiman D."/>
            <person name="Pearson M."/>
            <person name="Roberts A."/>
            <person name="Saif S."/>
            <person name="Shea T."/>
            <person name="Shenoy N."/>
            <person name="Sisk P."/>
            <person name="Stolte C."/>
            <person name="Sykes S."/>
            <person name="Walk T."/>
            <person name="White J."/>
            <person name="Yandava C."/>
            <person name="Haas B."/>
            <person name="Nusbaum C."/>
            <person name="Birren B."/>
        </authorList>
    </citation>
    <scope>NUCLEOTIDE SEQUENCE [LARGE SCALE GENOMIC DNA]</scope>
    <source>
        <strain evidence="11">R3-111a-1</strain>
    </source>
</reference>
<dbReference type="PANTHER" id="PTHR10165">
    <property type="entry name" value="LIPID PHOSPHATE PHOSPHATASE"/>
    <property type="match status" value="1"/>
</dbReference>
<evidence type="ECO:0000256" key="2">
    <source>
        <dbReference type="ARBA" id="ARBA00008816"/>
    </source>
</evidence>
<protein>
    <submittedName>
        <fullName evidence="9">Lipid phosphate phosphatase 2</fullName>
    </submittedName>
</protein>
<comment type="similarity">
    <text evidence="2">Belongs to the PA-phosphatase related phosphoesterase family.</text>
</comment>
<reference evidence="9" key="2">
    <citation type="submission" date="2010-07" db="EMBL/GenBank/DDBJ databases">
        <authorList>
            <consortium name="The Broad Institute Genome Sequencing Platform"/>
            <consortium name="Broad Institute Genome Sequencing Center for Infectious Disease"/>
            <person name="Ma L.-J."/>
            <person name="Dead R."/>
            <person name="Young S."/>
            <person name="Zeng Q."/>
            <person name="Koehrsen M."/>
            <person name="Alvarado L."/>
            <person name="Berlin A."/>
            <person name="Chapman S.B."/>
            <person name="Chen Z."/>
            <person name="Freedman E."/>
            <person name="Gellesch M."/>
            <person name="Goldberg J."/>
            <person name="Griggs A."/>
            <person name="Gujja S."/>
            <person name="Heilman E.R."/>
            <person name="Heiman D."/>
            <person name="Hepburn T."/>
            <person name="Howarth C."/>
            <person name="Jen D."/>
            <person name="Larson L."/>
            <person name="Mehta T."/>
            <person name="Neiman D."/>
            <person name="Pearson M."/>
            <person name="Roberts A."/>
            <person name="Saif S."/>
            <person name="Shea T."/>
            <person name="Shenoy N."/>
            <person name="Sisk P."/>
            <person name="Stolte C."/>
            <person name="Sykes S."/>
            <person name="Walk T."/>
            <person name="White J."/>
            <person name="Yandava C."/>
            <person name="Haas B."/>
            <person name="Nusbaum C."/>
            <person name="Birren B."/>
        </authorList>
    </citation>
    <scope>NUCLEOTIDE SEQUENCE</scope>
    <source>
        <strain evidence="9">R3-111a-1</strain>
    </source>
</reference>
<dbReference type="Gene3D" id="1.20.144.10">
    <property type="entry name" value="Phosphatidic acid phosphatase type 2/haloperoxidase"/>
    <property type="match status" value="1"/>
</dbReference>
<feature type="transmembrane region" description="Helical" evidence="7">
    <location>
        <begin position="190"/>
        <end position="208"/>
    </location>
</feature>
<dbReference type="InterPro" id="IPR036938">
    <property type="entry name" value="PAP2/HPO_sf"/>
</dbReference>
<feature type="domain" description="Phosphatidic acid phosphatase type 2/haloperoxidase" evidence="8">
    <location>
        <begin position="122"/>
        <end position="266"/>
    </location>
</feature>
<dbReference type="HOGENOM" id="CLU_021458_0_1_1"/>
<feature type="region of interest" description="Disordered" evidence="6">
    <location>
        <begin position="316"/>
        <end position="390"/>
    </location>
</feature>
<reference evidence="9" key="3">
    <citation type="submission" date="2010-09" db="EMBL/GenBank/DDBJ databases">
        <title>Annotation of Gaeumannomyces graminis var. tritici R3-111a-1.</title>
        <authorList>
            <consortium name="The Broad Institute Genome Sequencing Platform"/>
            <person name="Ma L.-J."/>
            <person name="Dead R."/>
            <person name="Young S.K."/>
            <person name="Zeng Q."/>
            <person name="Gargeya S."/>
            <person name="Fitzgerald M."/>
            <person name="Haas B."/>
            <person name="Abouelleil A."/>
            <person name="Alvarado L."/>
            <person name="Arachchi H.M."/>
            <person name="Berlin A."/>
            <person name="Brown A."/>
            <person name="Chapman S.B."/>
            <person name="Chen Z."/>
            <person name="Dunbar C."/>
            <person name="Freedman E."/>
            <person name="Gearin G."/>
            <person name="Gellesch M."/>
            <person name="Goldberg J."/>
            <person name="Griggs A."/>
            <person name="Gujja S."/>
            <person name="Heiman D."/>
            <person name="Howarth C."/>
            <person name="Larson L."/>
            <person name="Lui A."/>
            <person name="MacDonald P.J.P."/>
            <person name="Mehta T."/>
            <person name="Montmayeur A."/>
            <person name="Murphy C."/>
            <person name="Neiman D."/>
            <person name="Pearson M."/>
            <person name="Priest M."/>
            <person name="Roberts A."/>
            <person name="Saif S."/>
            <person name="Shea T."/>
            <person name="Shenoy N."/>
            <person name="Sisk P."/>
            <person name="Stolte C."/>
            <person name="Sykes S."/>
            <person name="Yandava C."/>
            <person name="Wortman J."/>
            <person name="Nusbaum C."/>
            <person name="Birren B."/>
        </authorList>
    </citation>
    <scope>NUCLEOTIDE SEQUENCE</scope>
    <source>
        <strain evidence="9">R3-111a-1</strain>
    </source>
</reference>
<feature type="transmembrane region" description="Helical" evidence="7">
    <location>
        <begin position="85"/>
        <end position="105"/>
    </location>
</feature>
<dbReference type="eggNOG" id="KOG3030">
    <property type="taxonomic scope" value="Eukaryota"/>
</dbReference>
<dbReference type="OrthoDB" id="10030083at2759"/>
<dbReference type="Proteomes" id="UP000006039">
    <property type="component" value="Unassembled WGS sequence"/>
</dbReference>
<dbReference type="RefSeq" id="XP_009225952.1">
    <property type="nucleotide sequence ID" value="XM_009227688.1"/>
</dbReference>
<feature type="transmembrane region" description="Helical" evidence="7">
    <location>
        <begin position="117"/>
        <end position="140"/>
    </location>
</feature>
<evidence type="ECO:0000256" key="6">
    <source>
        <dbReference type="SAM" id="MobiDB-lite"/>
    </source>
</evidence>
<keyword evidence="3 7" id="KW-0812">Transmembrane</keyword>
<dbReference type="CDD" id="cd03390">
    <property type="entry name" value="PAP2_containing_1_like"/>
    <property type="match status" value="1"/>
</dbReference>
<evidence type="ECO:0000313" key="9">
    <source>
        <dbReference type="EMBL" id="EJT72978.1"/>
    </source>
</evidence>
<dbReference type="PANTHER" id="PTHR10165:SF84">
    <property type="entry name" value="PHOSPHATIDIC ACID PHOSPHATASE BETA"/>
    <property type="match status" value="1"/>
</dbReference>
<accession>J3P8J5</accession>
<dbReference type="SUPFAM" id="SSF48317">
    <property type="entry name" value="Acid phosphatase/Vanadium-dependent haloperoxidase"/>
    <property type="match status" value="1"/>
</dbReference>
<dbReference type="AlphaFoldDB" id="J3P8J5"/>
<proteinExistence type="inferred from homology"/>
<evidence type="ECO:0000256" key="7">
    <source>
        <dbReference type="SAM" id="Phobius"/>
    </source>
</evidence>
<feature type="transmembrane region" description="Helical" evidence="7">
    <location>
        <begin position="34"/>
        <end position="54"/>
    </location>
</feature>
<keyword evidence="11" id="KW-1185">Reference proteome</keyword>
<evidence type="ECO:0000256" key="3">
    <source>
        <dbReference type="ARBA" id="ARBA00022692"/>
    </source>
</evidence>
<evidence type="ECO:0000256" key="5">
    <source>
        <dbReference type="ARBA" id="ARBA00023136"/>
    </source>
</evidence>
<dbReference type="VEuPathDB" id="FungiDB:GGTG_09829"/>
<reference evidence="10" key="5">
    <citation type="submission" date="2018-04" db="UniProtKB">
        <authorList>
            <consortium name="EnsemblFungi"/>
        </authorList>
    </citation>
    <scope>IDENTIFICATION</scope>
    <source>
        <strain evidence="10">R3-111a-1</strain>
    </source>
</reference>
<dbReference type="FunFam" id="1.20.144.10:FF:000035">
    <property type="entry name" value="Putative Lipid phosphate phosphatase 1"/>
    <property type="match status" value="1"/>
</dbReference>
<name>J3P8J5_GAET3</name>
<dbReference type="InterPro" id="IPR043216">
    <property type="entry name" value="PAP-like"/>
</dbReference>
<comment type="subcellular location">
    <subcellularLocation>
        <location evidence="1">Membrane</location>
        <topology evidence="1">Multi-pass membrane protein</topology>
    </subcellularLocation>
</comment>
<evidence type="ECO:0000313" key="11">
    <source>
        <dbReference type="Proteomes" id="UP000006039"/>
    </source>
</evidence>
<dbReference type="GeneID" id="20350287"/>
<organism evidence="9">
    <name type="scientific">Gaeumannomyces tritici (strain R3-111a-1)</name>
    <name type="common">Wheat and barley take-all root rot fungus</name>
    <name type="synonym">Gaeumannomyces graminis var. tritici</name>
    <dbReference type="NCBI Taxonomy" id="644352"/>
    <lineage>
        <taxon>Eukaryota</taxon>
        <taxon>Fungi</taxon>
        <taxon>Dikarya</taxon>
        <taxon>Ascomycota</taxon>
        <taxon>Pezizomycotina</taxon>
        <taxon>Sordariomycetes</taxon>
        <taxon>Sordariomycetidae</taxon>
        <taxon>Magnaporthales</taxon>
        <taxon>Magnaporthaceae</taxon>
        <taxon>Gaeumannomyces</taxon>
    </lineage>
</organism>